<name>A0A841P128_9HYPH</name>
<evidence type="ECO:0000256" key="2">
    <source>
        <dbReference type="ARBA" id="ARBA00007511"/>
    </source>
</evidence>
<reference evidence="7 8" key="1">
    <citation type="submission" date="2020-08" db="EMBL/GenBank/DDBJ databases">
        <title>Genomic Encyclopedia of Type Strains, Phase IV (KMG-IV): sequencing the most valuable type-strain genomes for metagenomic binning, comparative biology and taxonomic classification.</title>
        <authorList>
            <person name="Goeker M."/>
        </authorList>
    </citation>
    <scope>NUCLEOTIDE SEQUENCE [LARGE SCALE GENOMIC DNA]</scope>
    <source>
        <strain evidence="7 8">DSM 100039</strain>
    </source>
</reference>
<feature type="transmembrane region" description="Helical" evidence="6">
    <location>
        <begin position="181"/>
        <end position="199"/>
    </location>
</feature>
<dbReference type="RefSeq" id="WP_184871995.1">
    <property type="nucleotide sequence ID" value="NZ_JACHEF010000001.1"/>
</dbReference>
<dbReference type="Pfam" id="PF03741">
    <property type="entry name" value="TerC"/>
    <property type="match status" value="1"/>
</dbReference>
<gene>
    <name evidence="7" type="ORF">HNQ71_001631</name>
</gene>
<dbReference type="InterPro" id="IPR022301">
    <property type="entry name" value="Integral_membrane_YjbE"/>
</dbReference>
<keyword evidence="5 6" id="KW-0472">Membrane</keyword>
<dbReference type="PANTHER" id="PTHR30238">
    <property type="entry name" value="MEMBRANE BOUND PREDICTED REDOX MODULATOR"/>
    <property type="match status" value="1"/>
</dbReference>
<evidence type="ECO:0000313" key="7">
    <source>
        <dbReference type="EMBL" id="MBB6408987.1"/>
    </source>
</evidence>
<dbReference type="InterPro" id="IPR005496">
    <property type="entry name" value="Integral_membrane_TerC"/>
</dbReference>
<keyword evidence="4 6" id="KW-1133">Transmembrane helix</keyword>
<dbReference type="PANTHER" id="PTHR30238:SF4">
    <property type="entry name" value="SLL1022 PROTEIN"/>
    <property type="match status" value="1"/>
</dbReference>
<evidence type="ECO:0000256" key="4">
    <source>
        <dbReference type="ARBA" id="ARBA00022989"/>
    </source>
</evidence>
<evidence type="ECO:0000256" key="3">
    <source>
        <dbReference type="ARBA" id="ARBA00022692"/>
    </source>
</evidence>
<dbReference type="GO" id="GO:0016020">
    <property type="term" value="C:membrane"/>
    <property type="evidence" value="ECO:0007669"/>
    <property type="project" value="UniProtKB-SubCell"/>
</dbReference>
<feature type="transmembrane region" description="Helical" evidence="6">
    <location>
        <begin position="70"/>
        <end position="90"/>
    </location>
</feature>
<dbReference type="AlphaFoldDB" id="A0A841P128"/>
<organism evidence="7 8">
    <name type="scientific">Mesorhizobium sangaii</name>
    <dbReference type="NCBI Taxonomy" id="505389"/>
    <lineage>
        <taxon>Bacteria</taxon>
        <taxon>Pseudomonadati</taxon>
        <taxon>Pseudomonadota</taxon>
        <taxon>Alphaproteobacteria</taxon>
        <taxon>Hyphomicrobiales</taxon>
        <taxon>Phyllobacteriaceae</taxon>
        <taxon>Mesorhizobium</taxon>
    </lineage>
</organism>
<evidence type="ECO:0000256" key="5">
    <source>
        <dbReference type="ARBA" id="ARBA00023136"/>
    </source>
</evidence>
<dbReference type="NCBIfam" id="TIGR03717">
    <property type="entry name" value="R_switched_YjbE"/>
    <property type="match status" value="1"/>
</dbReference>
<sequence>MPFGIDQATIAAYLEVVTINLVLSGDNVVVIGMAAAGLAKALRQKAIVAGIAAAAVIRIVFAVVAVQLLAIPGIMLAGGLLLFWVCWNMFGELRSAGDADDGADADPAAATHAATRPAKALRTAILQIVVADVSMSLDNVLAVAGAASDDMDALVFGLILSVVLMAVASTLVAALLARHRWIGWLGLAIIVYVAGSMVLDGVEQVKALNHWTVLSRTSSSMGASTTRVSIRAKE</sequence>
<accession>A0A841P128</accession>
<protein>
    <submittedName>
        <fullName evidence="7">YjbE family integral membrane protein</fullName>
    </submittedName>
</protein>
<keyword evidence="8" id="KW-1185">Reference proteome</keyword>
<comment type="caution">
    <text evidence="7">The sequence shown here is derived from an EMBL/GenBank/DDBJ whole genome shotgun (WGS) entry which is preliminary data.</text>
</comment>
<feature type="transmembrane region" description="Helical" evidence="6">
    <location>
        <begin position="153"/>
        <end position="176"/>
    </location>
</feature>
<evidence type="ECO:0000313" key="8">
    <source>
        <dbReference type="Proteomes" id="UP000556329"/>
    </source>
</evidence>
<proteinExistence type="inferred from homology"/>
<evidence type="ECO:0000256" key="1">
    <source>
        <dbReference type="ARBA" id="ARBA00004141"/>
    </source>
</evidence>
<dbReference type="EMBL" id="JACHEF010000001">
    <property type="protein sequence ID" value="MBB6408987.1"/>
    <property type="molecule type" value="Genomic_DNA"/>
</dbReference>
<dbReference type="Proteomes" id="UP000556329">
    <property type="component" value="Unassembled WGS sequence"/>
</dbReference>
<comment type="similarity">
    <text evidence="2">Belongs to the TerC family.</text>
</comment>
<feature type="transmembrane region" description="Helical" evidence="6">
    <location>
        <begin position="46"/>
        <end position="64"/>
    </location>
</feature>
<evidence type="ECO:0000256" key="6">
    <source>
        <dbReference type="SAM" id="Phobius"/>
    </source>
</evidence>
<keyword evidence="3 6" id="KW-0812">Transmembrane</keyword>
<comment type="subcellular location">
    <subcellularLocation>
        <location evidence="1">Membrane</location>
        <topology evidence="1">Multi-pass membrane protein</topology>
    </subcellularLocation>
</comment>
<feature type="transmembrane region" description="Helical" evidence="6">
    <location>
        <begin position="12"/>
        <end position="39"/>
    </location>
</feature>